<accession>A0ABT1TJL6</accession>
<evidence type="ECO:0000313" key="2">
    <source>
        <dbReference type="Proteomes" id="UP001524499"/>
    </source>
</evidence>
<reference evidence="1 2" key="1">
    <citation type="submission" date="2022-07" db="EMBL/GenBank/DDBJ databases">
        <title>Methylomonas rivi sp. nov., Methylomonas rosea sp. nov., Methylomonas aureus sp. nov. and Methylomonas subterranea sp. nov., four novel methanotrophs isolated from a freshwater creek and the deep terrestrial subsurface.</title>
        <authorList>
            <person name="Abin C."/>
            <person name="Sankaranarayanan K."/>
            <person name="Garner C."/>
            <person name="Sindelar R."/>
            <person name="Kotary K."/>
            <person name="Garner R."/>
            <person name="Barclay S."/>
            <person name="Lawson P."/>
            <person name="Krumholz L."/>
        </authorList>
    </citation>
    <scope>NUCLEOTIDE SEQUENCE [LARGE SCALE GENOMIC DNA]</scope>
    <source>
        <strain evidence="1 2">SURF-2</strain>
    </source>
</reference>
<proteinExistence type="predicted"/>
<keyword evidence="2" id="KW-1185">Reference proteome</keyword>
<gene>
    <name evidence="1" type="ORF">NP590_14920</name>
</gene>
<dbReference type="Proteomes" id="UP001524499">
    <property type="component" value="Unassembled WGS sequence"/>
</dbReference>
<dbReference type="InterPro" id="IPR029069">
    <property type="entry name" value="HotDog_dom_sf"/>
</dbReference>
<dbReference type="Gene3D" id="3.10.129.10">
    <property type="entry name" value="Hotdog Thioesterase"/>
    <property type="match status" value="1"/>
</dbReference>
<dbReference type="PIRSF" id="PIRSF020565">
    <property type="entry name" value="3Ho_Ac_ACP_DH_prd"/>
    <property type="match status" value="1"/>
</dbReference>
<name>A0ABT1TJL6_9GAMM</name>
<organism evidence="1 2">
    <name type="scientific">Methylomonas subterranea</name>
    <dbReference type="NCBI Taxonomy" id="2952225"/>
    <lineage>
        <taxon>Bacteria</taxon>
        <taxon>Pseudomonadati</taxon>
        <taxon>Pseudomonadota</taxon>
        <taxon>Gammaproteobacteria</taxon>
        <taxon>Methylococcales</taxon>
        <taxon>Methylococcaceae</taxon>
        <taxon>Methylomonas</taxon>
    </lineage>
</organism>
<dbReference type="Pfam" id="PF22817">
    <property type="entry name" value="ApeP-like"/>
    <property type="match status" value="1"/>
</dbReference>
<sequence>MCPCLSDDADRAADFPYAVESLLPQSGRMVLIDKVLDTGDNHITVELSVRDDGLFSGPDGSVPAWVGMEYMAQAVAAYSGYHRKRRGQPIDLGFLLGTRHYQCSVASFRRGARLTVRVDKIIEAANDMVVFDCRLEGENIRADSKLNLLMPQDSKKFLAGKGL</sequence>
<dbReference type="SUPFAM" id="SSF54637">
    <property type="entry name" value="Thioesterase/thiol ester dehydrase-isomerase"/>
    <property type="match status" value="1"/>
</dbReference>
<dbReference type="RefSeq" id="WP_256603365.1">
    <property type="nucleotide sequence ID" value="NZ_JANIBJ010000029.1"/>
</dbReference>
<dbReference type="InterPro" id="IPR016776">
    <property type="entry name" value="ApeP-like_dehydratase"/>
</dbReference>
<evidence type="ECO:0000313" key="1">
    <source>
        <dbReference type="EMBL" id="MCQ8105406.1"/>
    </source>
</evidence>
<comment type="caution">
    <text evidence="1">The sequence shown here is derived from an EMBL/GenBank/DDBJ whole genome shotgun (WGS) entry which is preliminary data.</text>
</comment>
<protein>
    <submittedName>
        <fullName evidence="1">3-hydroxylacyl-ACP dehydratase</fullName>
    </submittedName>
</protein>
<dbReference type="EMBL" id="JANIBJ010000029">
    <property type="protein sequence ID" value="MCQ8105406.1"/>
    <property type="molecule type" value="Genomic_DNA"/>
</dbReference>